<evidence type="ECO:0000256" key="3">
    <source>
        <dbReference type="ARBA" id="ARBA00022448"/>
    </source>
</evidence>
<dbReference type="AlphaFoldDB" id="A0A4Q0YRC1"/>
<evidence type="ECO:0000256" key="5">
    <source>
        <dbReference type="ARBA" id="ARBA00022692"/>
    </source>
</evidence>
<keyword evidence="5 8" id="KW-0812">Transmembrane</keyword>
<evidence type="ECO:0000256" key="4">
    <source>
        <dbReference type="ARBA" id="ARBA00022475"/>
    </source>
</evidence>
<gene>
    <name evidence="9" type="ORF">CS022_07850</name>
</gene>
<keyword evidence="7 8" id="KW-0472">Membrane</keyword>
<dbReference type="InterPro" id="IPR000060">
    <property type="entry name" value="BCCT_transptr"/>
</dbReference>
<proteinExistence type="inferred from homology"/>
<dbReference type="PANTHER" id="PTHR30047:SF7">
    <property type="entry name" value="HIGH-AFFINITY CHOLINE TRANSPORT PROTEIN"/>
    <property type="match status" value="1"/>
</dbReference>
<accession>A0A4Q0YRC1</accession>
<feature type="transmembrane region" description="Helical" evidence="8">
    <location>
        <begin position="267"/>
        <end position="287"/>
    </location>
</feature>
<feature type="transmembrane region" description="Helical" evidence="8">
    <location>
        <begin position="470"/>
        <end position="498"/>
    </location>
</feature>
<feature type="transmembrane region" description="Helical" evidence="8">
    <location>
        <begin position="348"/>
        <end position="374"/>
    </location>
</feature>
<evidence type="ECO:0000256" key="1">
    <source>
        <dbReference type="ARBA" id="ARBA00004651"/>
    </source>
</evidence>
<evidence type="ECO:0000256" key="8">
    <source>
        <dbReference type="SAM" id="Phobius"/>
    </source>
</evidence>
<dbReference type="Proteomes" id="UP000290287">
    <property type="component" value="Unassembled WGS sequence"/>
</dbReference>
<feature type="transmembrane region" description="Helical" evidence="8">
    <location>
        <begin position="191"/>
        <end position="214"/>
    </location>
</feature>
<feature type="transmembrane region" description="Helical" evidence="8">
    <location>
        <begin position="12"/>
        <end position="30"/>
    </location>
</feature>
<feature type="transmembrane region" description="Helical" evidence="8">
    <location>
        <begin position="386"/>
        <end position="409"/>
    </location>
</feature>
<evidence type="ECO:0000256" key="2">
    <source>
        <dbReference type="ARBA" id="ARBA00005658"/>
    </source>
</evidence>
<evidence type="ECO:0000313" key="10">
    <source>
        <dbReference type="Proteomes" id="UP000290287"/>
    </source>
</evidence>
<comment type="subcellular location">
    <subcellularLocation>
        <location evidence="1">Cell membrane</location>
        <topology evidence="1">Multi-pass membrane protein</topology>
    </subcellularLocation>
</comment>
<feature type="transmembrane region" description="Helical" evidence="8">
    <location>
        <begin position="316"/>
        <end position="336"/>
    </location>
</feature>
<dbReference type="OrthoDB" id="9775735at2"/>
<dbReference type="RefSeq" id="WP_129121816.1">
    <property type="nucleotide sequence ID" value="NZ_PEIB01000007.1"/>
</dbReference>
<dbReference type="PANTHER" id="PTHR30047">
    <property type="entry name" value="HIGH-AFFINITY CHOLINE TRANSPORT PROTEIN-RELATED"/>
    <property type="match status" value="1"/>
</dbReference>
<organism evidence="9 10">
    <name type="scientific">Veronia nyctiphanis</name>
    <dbReference type="NCBI Taxonomy" id="1278244"/>
    <lineage>
        <taxon>Bacteria</taxon>
        <taxon>Pseudomonadati</taxon>
        <taxon>Pseudomonadota</taxon>
        <taxon>Gammaproteobacteria</taxon>
        <taxon>Vibrionales</taxon>
        <taxon>Vibrionaceae</taxon>
        <taxon>Veronia</taxon>
    </lineage>
</organism>
<feature type="transmembrane region" description="Helical" evidence="8">
    <location>
        <begin position="447"/>
        <end position="464"/>
    </location>
</feature>
<evidence type="ECO:0000256" key="7">
    <source>
        <dbReference type="ARBA" id="ARBA00023136"/>
    </source>
</evidence>
<keyword evidence="4" id="KW-1003">Cell membrane</keyword>
<reference evidence="9 10" key="1">
    <citation type="submission" date="2017-10" db="EMBL/GenBank/DDBJ databases">
        <title>Nyctiphanis sp. nov., isolated from the stomach of the euphausiid Nyctiphanes simplex (Hansen, 1911) in the Gulf of California.</title>
        <authorList>
            <person name="Gomez-Gil B."/>
            <person name="Aguilar-Mendez M."/>
            <person name="Lopez-Cortes A."/>
            <person name="Gomez-Gutierrez J."/>
            <person name="Roque A."/>
            <person name="Lang E."/>
            <person name="Gonzalez-Castillo A."/>
        </authorList>
    </citation>
    <scope>NUCLEOTIDE SEQUENCE [LARGE SCALE GENOMIC DNA]</scope>
    <source>
        <strain evidence="9 10">CAIM 600</strain>
    </source>
</reference>
<evidence type="ECO:0000313" key="9">
    <source>
        <dbReference type="EMBL" id="RXJ73652.1"/>
    </source>
</evidence>
<keyword evidence="3" id="KW-0813">Transport</keyword>
<comment type="caution">
    <text evidence="9">The sequence shown here is derived from an EMBL/GenBank/DDBJ whole genome shotgun (WGS) entry which is preliminary data.</text>
</comment>
<feature type="transmembrane region" description="Helical" evidence="8">
    <location>
        <begin position="50"/>
        <end position="70"/>
    </location>
</feature>
<keyword evidence="6 8" id="KW-1133">Transmembrane helix</keyword>
<feature type="transmembrane region" description="Helical" evidence="8">
    <location>
        <begin position="234"/>
        <end position="255"/>
    </location>
</feature>
<feature type="transmembrane region" description="Helical" evidence="8">
    <location>
        <begin position="143"/>
        <end position="167"/>
    </location>
</feature>
<feature type="transmembrane region" description="Helical" evidence="8">
    <location>
        <begin position="91"/>
        <end position="110"/>
    </location>
</feature>
<dbReference type="GO" id="GO:0022857">
    <property type="term" value="F:transmembrane transporter activity"/>
    <property type="evidence" value="ECO:0007669"/>
    <property type="project" value="InterPro"/>
</dbReference>
<evidence type="ECO:0000256" key="6">
    <source>
        <dbReference type="ARBA" id="ARBA00022989"/>
    </source>
</evidence>
<sequence>MLSKTPDNGDKLVPQITISFISLFLFWALLDMQGLSQIIQGLFEFSTQLLGAAWQWMLLLNFIIASVIAVSRFGKLRLGNSSQPDISTFRWLSMIMCTLIAGGGVFWSAAEPIFHFTTLPPAFSHSQPQTPFESVGPALAQSFLHWGFLAWAALGTLSAIILMYAHYKGGLKLRPRALLYPLFGGRLENHWLGSIIDAFSIISVAAGTIGPIGFLCLQMGYSLEAVTGIANTPFVQLCILAVVVAVYSLSAASGVDKGLQWLSKFNVIGASLLMLAVLFLGPTTFILEQFGQGFSTYLLHFGQLALTGSNPEWNQWWTWFFWSWFIGFAPVIAIFVARISSGRTIRELVCAVAICAPVVTNFWFTVLGGTGIFFELQTPGSISDPLAAAGLPAVLIASLSQLPLASILLPSFMLLSTTFVVTTGDSMAYSIAASVSGDSEPTKQHRLFWAIAMGLVAGVLLQVGESGLKALQSFIVITAVPVSALLATTLIGGPLVVYKMGNERQQCEALPTDCAVSVIS</sequence>
<protein>
    <submittedName>
        <fullName evidence="9">BCCT transporter</fullName>
    </submittedName>
</protein>
<comment type="similarity">
    <text evidence="2">Belongs to the BCCT transporter (TC 2.A.15) family.</text>
</comment>
<dbReference type="Pfam" id="PF02028">
    <property type="entry name" value="BCCT"/>
    <property type="match status" value="1"/>
</dbReference>
<dbReference type="GO" id="GO:0005886">
    <property type="term" value="C:plasma membrane"/>
    <property type="evidence" value="ECO:0007669"/>
    <property type="project" value="UniProtKB-SubCell"/>
</dbReference>
<name>A0A4Q0YRC1_9GAMM</name>
<keyword evidence="10" id="KW-1185">Reference proteome</keyword>
<dbReference type="EMBL" id="PEIB01000007">
    <property type="protein sequence ID" value="RXJ73652.1"/>
    <property type="molecule type" value="Genomic_DNA"/>
</dbReference>